<dbReference type="SUPFAM" id="SSF56672">
    <property type="entry name" value="DNA/RNA polymerases"/>
    <property type="match status" value="1"/>
</dbReference>
<comment type="caution">
    <text evidence="10">The sequence shown here is derived from an EMBL/GenBank/DDBJ whole genome shotgun (WGS) entry which is preliminary data.</text>
</comment>
<feature type="domain" description="CCHC-type" evidence="9">
    <location>
        <begin position="482"/>
        <end position="495"/>
    </location>
</feature>
<keyword evidence="5" id="KW-0378">Hydrolase</keyword>
<organism evidence="10 11">
    <name type="scientific">Cercospora berteroae</name>
    <dbReference type="NCBI Taxonomy" id="357750"/>
    <lineage>
        <taxon>Eukaryota</taxon>
        <taxon>Fungi</taxon>
        <taxon>Dikarya</taxon>
        <taxon>Ascomycota</taxon>
        <taxon>Pezizomycotina</taxon>
        <taxon>Dothideomycetes</taxon>
        <taxon>Dothideomycetidae</taxon>
        <taxon>Mycosphaerellales</taxon>
        <taxon>Mycosphaerellaceae</taxon>
        <taxon>Cercospora</taxon>
    </lineage>
</organism>
<dbReference type="Gene3D" id="3.10.10.10">
    <property type="entry name" value="HIV Type 1 Reverse Transcriptase, subunit A, domain 1"/>
    <property type="match status" value="1"/>
</dbReference>
<reference evidence="11" key="1">
    <citation type="journal article" date="2017" name="bioRxiv">
        <title>Conservation of a gene cluster reveals novel cercosporin biosynthetic mechanisms and extends production to the genus Colletotrichum.</title>
        <authorList>
            <person name="de Jonge R."/>
            <person name="Ebert M.K."/>
            <person name="Huitt-Roehl C.R."/>
            <person name="Pal P."/>
            <person name="Suttle J.C."/>
            <person name="Spanner R.E."/>
            <person name="Neubauer J.D."/>
            <person name="Jurick W.M.II."/>
            <person name="Stott K.A."/>
            <person name="Secor G.A."/>
            <person name="Thomma B.P.H.J."/>
            <person name="Van de Peer Y."/>
            <person name="Townsend C.A."/>
            <person name="Bolton M.D."/>
        </authorList>
    </citation>
    <scope>NUCLEOTIDE SEQUENCE [LARGE SCALE GENOMIC DNA]</scope>
    <source>
        <strain evidence="11">CBS538.71</strain>
    </source>
</reference>
<dbReference type="GO" id="GO:0004519">
    <property type="term" value="F:endonuclease activity"/>
    <property type="evidence" value="ECO:0007669"/>
    <property type="project" value="UniProtKB-KW"/>
</dbReference>
<feature type="compositionally biased region" description="Acidic residues" evidence="8">
    <location>
        <begin position="1805"/>
        <end position="1819"/>
    </location>
</feature>
<dbReference type="FunFam" id="3.30.70.270:FF:000020">
    <property type="entry name" value="Transposon Tf2-6 polyprotein-like Protein"/>
    <property type="match status" value="1"/>
</dbReference>
<feature type="region of interest" description="Disordered" evidence="8">
    <location>
        <begin position="349"/>
        <end position="378"/>
    </location>
</feature>
<dbReference type="GO" id="GO:0008270">
    <property type="term" value="F:zinc ion binding"/>
    <property type="evidence" value="ECO:0007669"/>
    <property type="project" value="UniProtKB-KW"/>
</dbReference>
<dbReference type="Pfam" id="PF00078">
    <property type="entry name" value="RVT_1"/>
    <property type="match status" value="1"/>
</dbReference>
<dbReference type="Proteomes" id="UP000237631">
    <property type="component" value="Unassembled WGS sequence"/>
</dbReference>
<feature type="region of interest" description="Disordered" evidence="8">
    <location>
        <begin position="913"/>
        <end position="951"/>
    </location>
</feature>
<evidence type="ECO:0000313" key="11">
    <source>
        <dbReference type="Proteomes" id="UP000237631"/>
    </source>
</evidence>
<evidence type="ECO:0000256" key="7">
    <source>
        <dbReference type="PROSITE-ProRule" id="PRU00047"/>
    </source>
</evidence>
<keyword evidence="7" id="KW-0863">Zinc-finger</keyword>
<keyword evidence="1" id="KW-0808">Transferase</keyword>
<evidence type="ECO:0000313" key="10">
    <source>
        <dbReference type="EMBL" id="PPJ53210.1"/>
    </source>
</evidence>
<dbReference type="GO" id="GO:0016787">
    <property type="term" value="F:hydrolase activity"/>
    <property type="evidence" value="ECO:0007669"/>
    <property type="project" value="UniProtKB-KW"/>
</dbReference>
<dbReference type="InterPro" id="IPR043502">
    <property type="entry name" value="DNA/RNA_pol_sf"/>
</dbReference>
<feature type="compositionally biased region" description="Polar residues" evidence="8">
    <location>
        <begin position="354"/>
        <end position="373"/>
    </location>
</feature>
<dbReference type="OrthoDB" id="5599418at2759"/>
<keyword evidence="3" id="KW-0540">Nuclease</keyword>
<dbReference type="EMBL" id="PNEN01001568">
    <property type="protein sequence ID" value="PPJ53210.1"/>
    <property type="molecule type" value="Genomic_DNA"/>
</dbReference>
<dbReference type="InterPro" id="IPR050951">
    <property type="entry name" value="Retrovirus_Pol_polyprotein"/>
</dbReference>
<evidence type="ECO:0000259" key="9">
    <source>
        <dbReference type="PROSITE" id="PS50158"/>
    </source>
</evidence>
<feature type="compositionally biased region" description="Acidic residues" evidence="8">
    <location>
        <begin position="926"/>
        <end position="951"/>
    </location>
</feature>
<evidence type="ECO:0000256" key="6">
    <source>
        <dbReference type="ARBA" id="ARBA00022918"/>
    </source>
</evidence>
<dbReference type="GO" id="GO:0003964">
    <property type="term" value="F:RNA-directed DNA polymerase activity"/>
    <property type="evidence" value="ECO:0007669"/>
    <property type="project" value="UniProtKB-KW"/>
</dbReference>
<feature type="region of interest" description="Disordered" evidence="8">
    <location>
        <begin position="963"/>
        <end position="1060"/>
    </location>
</feature>
<feature type="compositionally biased region" description="Low complexity" evidence="8">
    <location>
        <begin position="1037"/>
        <end position="1056"/>
    </location>
</feature>
<evidence type="ECO:0000256" key="2">
    <source>
        <dbReference type="ARBA" id="ARBA00022695"/>
    </source>
</evidence>
<feature type="region of interest" description="Disordered" evidence="8">
    <location>
        <begin position="1075"/>
        <end position="1095"/>
    </location>
</feature>
<keyword evidence="11" id="KW-1185">Reference proteome</keyword>
<feature type="region of interest" description="Disordered" evidence="8">
    <location>
        <begin position="1"/>
        <end position="68"/>
    </location>
</feature>
<sequence>MDLIDSDPSEEVSTWLGLLQNTSSPDRQPPQSPQSLSGSDTRTITKSRSEPRFSSSTEGSSSFVTNPPLSPEAAAAAATHFVNTGLVRSAGTFNLTRGLTMSGDMSGLSGVTVITPSMDPGTFNNAPGQNVKKYLGRLETYFRDKNVTGSEDRIRELYQRLEGEVDEWIDRTSKVSRITVKKNPSEADWEAFKEALIQKFKKKTQPVDLHRITTLMQKDGQDLEDYYNDACELLDRAEVEDASDPEEVAHRWVISQVCDKFINGLRNEETQRALGQMAPTSANSILTLKATYEKAVVTERAEKKEEARRLGKQKERALDLRTEYMNKLAAGAEISEDLISRLEACGITGLRPQPNRSQSGPAATQGNNRNPYTSIAGYASHPAAPNGFVGPPPVVASFGQPPYPGLSAPFQQPGIRAPTGSGRGPPAPTRPRTPDSVQMNPWQMAHELVRREHPAWDPSHSQNRIITGEDQYTYRGPGTGLCHKCGTAGHQAPTCILQPLGVAEQAFLRNLTRFQVEKAAAIREARGQQSHAPQAEARLVRVSASEDDYSTDTSEQPLWEPVPQAWANKVEAEVFLDEANPGNKRGAGEEEEPADPKRQRTTVDLRCDAHQKVENPDPQCVGGQCEHLCCKPGARIFKEPKAKKPRAKRQPAIIRALEGQPAINITDILTSVNIPLNLWQVAQLSPKFREELRSLIIPKRAKVTRARKPKATAQGVEVASNHISTDIIGQVTSWSQADRTLRAFSLPAKVWKDGSPTMLTLPRNLVVADQGSDINIAYPPLKKMLDLQLLPLAVSGTPMVKMTVADGTYSELRHFVVFNLVVEGIVRKVWALYCPSKNQAGNHAVALLLGVPYLTLVSAKIDVRANYIDIGDATAGEPIVRVHAPNKTPISAKTEETDDSSQAFDQLIPDGVRLHTSDSEIGQPTESEDEEETEYKDSEGTSEEEDSSEDDFQDFQIRKEALGQFSDETESSDAEASGDPGDKARPATTSASVSSENEEYHSAEDNHDTNCTEERGRGKTQTGHPGHEQRRRRETTSEAATTSSNSPTSSDNGSSPLPRQRSGWIASVAYVKEHVRHEGGRTARVSDSEGRRGDTQARLVPNLEKERTTARSFRVRHDPVRGPDTREWDEGEGPLCRCGSTLLCVRHMHGKEAHSRHITTRSTGQDAEAQLRPVERLPTDTTQDYDTLKRWIDDKGITLGDRIPESQRLEVMRVLWTYRELGSAGQGTLGPPTDLIQHRMRIKDGTPIYKARNRMMARDKEWWYRKFATEGLENGMFERSITANGRLSQWGADPVLVRKPGKTEPRLTFNYHYVWEEPPGNQMQLSRDAHAYLGHPSHATFSQFDLKNAYWTVQIHPDDRHYLAFSVPGIGQLQPTRMAMGARSSSFTMNELGNIAFGPLKGNPPEPSFLHNTQGPENPPDMTFYIDDMFCGHSSWGKQWAFIRDHLLPRLRWAKLKLSFDKVKIGVSEMLALGEIHHIGGKISPKPQRVQKILDWPTPQTQTDVRSFMGSILMCRQWIKNFAEIARPLTRLQSNKVEWRWEGAEELAFTLLKNKAATTILLHGWDPALPIEMYVDASKFAAGCYIRQKQNGVYVPLLYDSFTFTPTERNYDTYKRELKAMVVFCEKHGHMLQNSQKSIVWTDHQPLTTFLKGGNHADIFFRWLERVRPFNMEIKHVAGKRNLAADGLSRTVFPAGCNMTADTKEILAAAGRHTSNEGREWFWKTGKGGYEEMLREMKAAGEREEMETEEKEVEVRRTEAIGVMDSESIEAEGTREVTARTTRTRKPSRSSEGGRSTRTSSGQEDQSEAGVDTEPDDEEPPRKKRKAREMHTRTSSHAHKDM</sequence>
<feature type="compositionally biased region" description="Acidic residues" evidence="8">
    <location>
        <begin position="1"/>
        <end position="10"/>
    </location>
</feature>
<keyword evidence="4" id="KW-0255">Endonuclease</keyword>
<evidence type="ECO:0000256" key="8">
    <source>
        <dbReference type="SAM" id="MobiDB-lite"/>
    </source>
</evidence>
<dbReference type="GO" id="GO:0003676">
    <property type="term" value="F:nucleic acid binding"/>
    <property type="evidence" value="ECO:0007669"/>
    <property type="project" value="InterPro"/>
</dbReference>
<evidence type="ECO:0000256" key="5">
    <source>
        <dbReference type="ARBA" id="ARBA00022801"/>
    </source>
</evidence>
<protein>
    <recommendedName>
        <fullName evidence="9">CCHC-type domain-containing protein</fullName>
    </recommendedName>
</protein>
<feature type="region of interest" description="Disordered" evidence="8">
    <location>
        <begin position="1739"/>
        <end position="1842"/>
    </location>
</feature>
<dbReference type="InterPro" id="IPR001878">
    <property type="entry name" value="Znf_CCHC"/>
</dbReference>
<evidence type="ECO:0000256" key="4">
    <source>
        <dbReference type="ARBA" id="ARBA00022759"/>
    </source>
</evidence>
<accession>A0A2S6C0F6</accession>
<dbReference type="PROSITE" id="PS50158">
    <property type="entry name" value="ZF_CCHC"/>
    <property type="match status" value="1"/>
</dbReference>
<keyword evidence="6" id="KW-0695">RNA-directed DNA polymerase</keyword>
<feature type="region of interest" description="Disordered" evidence="8">
    <location>
        <begin position="578"/>
        <end position="601"/>
    </location>
</feature>
<dbReference type="InterPro" id="IPR041373">
    <property type="entry name" value="RT_RNaseH"/>
</dbReference>
<feature type="compositionally biased region" description="Low complexity" evidence="8">
    <location>
        <begin position="52"/>
        <end position="63"/>
    </location>
</feature>
<proteinExistence type="predicted"/>
<dbReference type="InterPro" id="IPR000477">
    <property type="entry name" value="RT_dom"/>
</dbReference>
<dbReference type="Gene3D" id="3.30.70.270">
    <property type="match status" value="2"/>
</dbReference>
<feature type="compositionally biased region" description="Basic and acidic residues" evidence="8">
    <location>
        <begin position="998"/>
        <end position="1017"/>
    </location>
</feature>
<gene>
    <name evidence="10" type="ORF">CBER1_11916</name>
</gene>
<evidence type="ECO:0000256" key="3">
    <source>
        <dbReference type="ARBA" id="ARBA00022722"/>
    </source>
</evidence>
<name>A0A2S6C0F6_9PEZI</name>
<dbReference type="CDD" id="cd09274">
    <property type="entry name" value="RNase_HI_RT_Ty3"/>
    <property type="match status" value="1"/>
</dbReference>
<keyword evidence="7" id="KW-0862">Zinc</keyword>
<dbReference type="Pfam" id="PF17917">
    <property type="entry name" value="RT_RNaseH"/>
    <property type="match status" value="1"/>
</dbReference>
<keyword evidence="7" id="KW-0479">Metal-binding</keyword>
<dbReference type="PANTHER" id="PTHR37984">
    <property type="entry name" value="PROTEIN CBG26694"/>
    <property type="match status" value="1"/>
</dbReference>
<dbReference type="STRING" id="357750.A0A2S6C0F6"/>
<feature type="compositionally biased region" description="Low complexity" evidence="8">
    <location>
        <begin position="1790"/>
        <end position="1802"/>
    </location>
</feature>
<dbReference type="PANTHER" id="PTHR37984:SF5">
    <property type="entry name" value="PROTEIN NYNRIN-LIKE"/>
    <property type="match status" value="1"/>
</dbReference>
<keyword evidence="2" id="KW-0548">Nucleotidyltransferase</keyword>
<evidence type="ECO:0000256" key="1">
    <source>
        <dbReference type="ARBA" id="ARBA00022679"/>
    </source>
</evidence>
<feature type="region of interest" description="Disordered" evidence="8">
    <location>
        <begin position="404"/>
        <end position="438"/>
    </location>
</feature>
<dbReference type="InterPro" id="IPR043128">
    <property type="entry name" value="Rev_trsase/Diguanyl_cyclase"/>
</dbReference>